<protein>
    <submittedName>
        <fullName evidence="10">Two-component system response regulator PhoP</fullName>
    </submittedName>
</protein>
<dbReference type="PANTHER" id="PTHR48111:SF1">
    <property type="entry name" value="TWO-COMPONENT RESPONSE REGULATOR ORR33"/>
    <property type="match status" value="1"/>
</dbReference>
<dbReference type="GO" id="GO:0005829">
    <property type="term" value="C:cytosol"/>
    <property type="evidence" value="ECO:0007669"/>
    <property type="project" value="TreeGrafter"/>
</dbReference>
<keyword evidence="11" id="KW-1185">Reference proteome</keyword>
<dbReference type="PROSITE" id="PS51755">
    <property type="entry name" value="OMPR_PHOB"/>
    <property type="match status" value="1"/>
</dbReference>
<dbReference type="GO" id="GO:0006355">
    <property type="term" value="P:regulation of DNA-templated transcription"/>
    <property type="evidence" value="ECO:0007669"/>
    <property type="project" value="InterPro"/>
</dbReference>
<evidence type="ECO:0000256" key="1">
    <source>
        <dbReference type="ARBA" id="ARBA00022553"/>
    </source>
</evidence>
<dbReference type="SUPFAM" id="SSF52172">
    <property type="entry name" value="CheY-like"/>
    <property type="match status" value="1"/>
</dbReference>
<proteinExistence type="predicted"/>
<dbReference type="SMART" id="SM00862">
    <property type="entry name" value="Trans_reg_C"/>
    <property type="match status" value="1"/>
</dbReference>
<evidence type="ECO:0000259" key="8">
    <source>
        <dbReference type="PROSITE" id="PS50110"/>
    </source>
</evidence>
<dbReference type="SUPFAM" id="SSF46894">
    <property type="entry name" value="C-terminal effector domain of the bipartite response regulators"/>
    <property type="match status" value="1"/>
</dbReference>
<evidence type="ECO:0000256" key="5">
    <source>
        <dbReference type="ARBA" id="ARBA00023163"/>
    </source>
</evidence>
<dbReference type="Pfam" id="PF00486">
    <property type="entry name" value="Trans_reg_C"/>
    <property type="match status" value="1"/>
</dbReference>
<dbReference type="InterPro" id="IPR036388">
    <property type="entry name" value="WH-like_DNA-bd_sf"/>
</dbReference>
<keyword evidence="5" id="KW-0804">Transcription</keyword>
<evidence type="ECO:0000313" key="10">
    <source>
        <dbReference type="EMBL" id="GFE80343.1"/>
    </source>
</evidence>
<feature type="domain" description="OmpR/PhoB-type" evidence="9">
    <location>
        <begin position="123"/>
        <end position="224"/>
    </location>
</feature>
<evidence type="ECO:0000313" key="11">
    <source>
        <dbReference type="Proteomes" id="UP000445000"/>
    </source>
</evidence>
<evidence type="ECO:0000256" key="3">
    <source>
        <dbReference type="ARBA" id="ARBA00023015"/>
    </source>
</evidence>
<dbReference type="GO" id="GO:0000156">
    <property type="term" value="F:phosphorelay response regulator activity"/>
    <property type="evidence" value="ECO:0007669"/>
    <property type="project" value="TreeGrafter"/>
</dbReference>
<feature type="modified residue" description="4-aspartylphosphate" evidence="6">
    <location>
        <position position="55"/>
    </location>
</feature>
<evidence type="ECO:0000256" key="6">
    <source>
        <dbReference type="PROSITE-ProRule" id="PRU00169"/>
    </source>
</evidence>
<gene>
    <name evidence="10" type="primary">phoP_1</name>
    <name evidence="10" type="ORF">GCM10011487_23430</name>
</gene>
<name>A0A829YBK9_9GAMM</name>
<dbReference type="InterPro" id="IPR016032">
    <property type="entry name" value="Sig_transdc_resp-reg_C-effctor"/>
</dbReference>
<keyword evidence="4 7" id="KW-0238">DNA-binding</keyword>
<feature type="domain" description="Response regulatory" evidence="8">
    <location>
        <begin position="6"/>
        <end position="120"/>
    </location>
</feature>
<evidence type="ECO:0000256" key="4">
    <source>
        <dbReference type="ARBA" id="ARBA00023125"/>
    </source>
</evidence>
<keyword evidence="3" id="KW-0805">Transcription regulation</keyword>
<evidence type="ECO:0000256" key="2">
    <source>
        <dbReference type="ARBA" id="ARBA00023012"/>
    </source>
</evidence>
<dbReference type="SMART" id="SM00448">
    <property type="entry name" value="REC"/>
    <property type="match status" value="1"/>
</dbReference>
<dbReference type="GO" id="GO:0032993">
    <property type="term" value="C:protein-DNA complex"/>
    <property type="evidence" value="ECO:0007669"/>
    <property type="project" value="TreeGrafter"/>
</dbReference>
<dbReference type="PROSITE" id="PS50110">
    <property type="entry name" value="RESPONSE_REGULATORY"/>
    <property type="match status" value="1"/>
</dbReference>
<dbReference type="InterPro" id="IPR001867">
    <property type="entry name" value="OmpR/PhoB-type_DNA-bd"/>
</dbReference>
<dbReference type="InterPro" id="IPR001789">
    <property type="entry name" value="Sig_transdc_resp-reg_receiver"/>
</dbReference>
<evidence type="ECO:0000259" key="9">
    <source>
        <dbReference type="PROSITE" id="PS51755"/>
    </source>
</evidence>
<dbReference type="Pfam" id="PF00072">
    <property type="entry name" value="Response_reg"/>
    <property type="match status" value="1"/>
</dbReference>
<dbReference type="InterPro" id="IPR011006">
    <property type="entry name" value="CheY-like_superfamily"/>
</dbReference>
<dbReference type="InterPro" id="IPR039420">
    <property type="entry name" value="WalR-like"/>
</dbReference>
<dbReference type="PANTHER" id="PTHR48111">
    <property type="entry name" value="REGULATOR OF RPOS"/>
    <property type="match status" value="1"/>
</dbReference>
<dbReference type="CDD" id="cd00156">
    <property type="entry name" value="REC"/>
    <property type="match status" value="1"/>
</dbReference>
<dbReference type="Gene3D" id="1.10.10.10">
    <property type="entry name" value="Winged helix-like DNA-binding domain superfamily/Winged helix DNA-binding domain"/>
    <property type="match status" value="1"/>
</dbReference>
<dbReference type="EMBL" id="BLJN01000002">
    <property type="protein sequence ID" value="GFE80343.1"/>
    <property type="molecule type" value="Genomic_DNA"/>
</dbReference>
<keyword evidence="2" id="KW-0902">Two-component regulatory system</keyword>
<dbReference type="AlphaFoldDB" id="A0A829YBK9"/>
<accession>A0A829YBK9</accession>
<dbReference type="RefSeq" id="WP_161812040.1">
    <property type="nucleotide sequence ID" value="NZ_BLJN01000002.1"/>
</dbReference>
<organism evidence="10 11">
    <name type="scientific">Steroidobacter agaridevorans</name>
    <dbReference type="NCBI Taxonomy" id="2695856"/>
    <lineage>
        <taxon>Bacteria</taxon>
        <taxon>Pseudomonadati</taxon>
        <taxon>Pseudomonadota</taxon>
        <taxon>Gammaproteobacteria</taxon>
        <taxon>Steroidobacterales</taxon>
        <taxon>Steroidobacteraceae</taxon>
        <taxon>Steroidobacter</taxon>
    </lineage>
</organism>
<dbReference type="Proteomes" id="UP000445000">
    <property type="component" value="Unassembled WGS sequence"/>
</dbReference>
<dbReference type="Gene3D" id="3.40.50.2300">
    <property type="match status" value="1"/>
</dbReference>
<reference evidence="11" key="1">
    <citation type="submission" date="2020-01" db="EMBL/GenBank/DDBJ databases">
        <title>'Steroidobacter agaridevorans' sp. nov., agar-degrading bacteria isolated from rhizosphere soils.</title>
        <authorList>
            <person name="Ikenaga M."/>
            <person name="Kataoka M."/>
            <person name="Murouchi A."/>
            <person name="Katsuragi S."/>
            <person name="Sakai M."/>
        </authorList>
    </citation>
    <scope>NUCLEOTIDE SEQUENCE [LARGE SCALE GENOMIC DNA]</scope>
    <source>
        <strain evidence="11">YU21-B</strain>
    </source>
</reference>
<keyword evidence="1 6" id="KW-0597">Phosphoprotein</keyword>
<feature type="DNA-binding region" description="OmpR/PhoB-type" evidence="7">
    <location>
        <begin position="123"/>
        <end position="224"/>
    </location>
</feature>
<dbReference type="GO" id="GO:0000976">
    <property type="term" value="F:transcription cis-regulatory region binding"/>
    <property type="evidence" value="ECO:0007669"/>
    <property type="project" value="TreeGrafter"/>
</dbReference>
<sequence>MDPCLNIVVVEDHEALRIITVEALQSRGHRVIGVESAECLQETLGNQPLDLVVVDVNLPGEDGVSLARRLKQSHPDLGVIVVSVRDRLDDKLGAYECGADLYLTKPVSVEELCAAAAALGKRLQRVSHPPRRGFSLDLQQMRLRGPAGETPLTAQEATVLAALVRAPGHRLETWQFLEQLGWVDTTGKMALEVPMSRLRRKFTLVGAAANPLIAIRKHGYQLGCDVVID</sequence>
<comment type="caution">
    <text evidence="10">The sequence shown here is derived from an EMBL/GenBank/DDBJ whole genome shotgun (WGS) entry which is preliminary data.</text>
</comment>
<evidence type="ECO:0000256" key="7">
    <source>
        <dbReference type="PROSITE-ProRule" id="PRU01091"/>
    </source>
</evidence>